<protein>
    <submittedName>
        <fullName evidence="1">Uncharacterized protein</fullName>
    </submittedName>
</protein>
<dbReference type="EMBL" id="BGZK01002420">
    <property type="protein sequence ID" value="GBP93804.1"/>
    <property type="molecule type" value="Genomic_DNA"/>
</dbReference>
<evidence type="ECO:0000313" key="2">
    <source>
        <dbReference type="Proteomes" id="UP000299102"/>
    </source>
</evidence>
<dbReference type="AlphaFoldDB" id="A0A4C2A3I9"/>
<gene>
    <name evidence="1" type="ORF">EVAR_37252_1</name>
</gene>
<dbReference type="Proteomes" id="UP000299102">
    <property type="component" value="Unassembled WGS sequence"/>
</dbReference>
<organism evidence="1 2">
    <name type="scientific">Eumeta variegata</name>
    <name type="common">Bagworm moth</name>
    <name type="synonym">Eumeta japonica</name>
    <dbReference type="NCBI Taxonomy" id="151549"/>
    <lineage>
        <taxon>Eukaryota</taxon>
        <taxon>Metazoa</taxon>
        <taxon>Ecdysozoa</taxon>
        <taxon>Arthropoda</taxon>
        <taxon>Hexapoda</taxon>
        <taxon>Insecta</taxon>
        <taxon>Pterygota</taxon>
        <taxon>Neoptera</taxon>
        <taxon>Endopterygota</taxon>
        <taxon>Lepidoptera</taxon>
        <taxon>Glossata</taxon>
        <taxon>Ditrysia</taxon>
        <taxon>Tineoidea</taxon>
        <taxon>Psychidae</taxon>
        <taxon>Oiketicinae</taxon>
        <taxon>Eumeta</taxon>
    </lineage>
</organism>
<dbReference type="OrthoDB" id="8142070at2759"/>
<proteinExistence type="predicted"/>
<comment type="caution">
    <text evidence="1">The sequence shown here is derived from an EMBL/GenBank/DDBJ whole genome shotgun (WGS) entry which is preliminary data.</text>
</comment>
<keyword evidence="2" id="KW-1185">Reference proteome</keyword>
<reference evidence="1 2" key="1">
    <citation type="journal article" date="2019" name="Commun. Biol.">
        <title>The bagworm genome reveals a unique fibroin gene that provides high tensile strength.</title>
        <authorList>
            <person name="Kono N."/>
            <person name="Nakamura H."/>
            <person name="Ohtoshi R."/>
            <person name="Tomita M."/>
            <person name="Numata K."/>
            <person name="Arakawa K."/>
        </authorList>
    </citation>
    <scope>NUCLEOTIDE SEQUENCE [LARGE SCALE GENOMIC DNA]</scope>
</reference>
<accession>A0A4C2A3I9</accession>
<sequence>MQRFNGPPFFRQERIYRFRGHVRELFGYREFLLTDHFSFGLHVSQTDFDHVVMISDVIEENMVVEVSVVCLYGHSFVVDPLVYSPFNFRGFLPLPLNDSVYVPENIYEEQNKKRK</sequence>
<evidence type="ECO:0000313" key="1">
    <source>
        <dbReference type="EMBL" id="GBP93804.1"/>
    </source>
</evidence>
<name>A0A4C2A3I9_EUMVA</name>